<reference evidence="2" key="1">
    <citation type="submission" date="2021-02" db="EMBL/GenBank/DDBJ databases">
        <authorList>
            <person name="Nowell W R."/>
        </authorList>
    </citation>
    <scope>NUCLEOTIDE SEQUENCE</scope>
</reference>
<gene>
    <name evidence="2" type="ORF">TIS948_LOCUS11815</name>
    <name evidence="3" type="ORF">UJA718_LOCUS33264</name>
</gene>
<organism evidence="2 4">
    <name type="scientific">Rotaria socialis</name>
    <dbReference type="NCBI Taxonomy" id="392032"/>
    <lineage>
        <taxon>Eukaryota</taxon>
        <taxon>Metazoa</taxon>
        <taxon>Spiralia</taxon>
        <taxon>Gnathifera</taxon>
        <taxon>Rotifera</taxon>
        <taxon>Eurotatoria</taxon>
        <taxon>Bdelloidea</taxon>
        <taxon>Philodinida</taxon>
        <taxon>Philodinidae</taxon>
        <taxon>Rotaria</taxon>
    </lineage>
</organism>
<sequence>MFISSIRPYQSAGEIKCSQSSKLRCSGTNKCILKRHIMDGIRHCYNGFDESIAANSYHHPCVFPNTPTVGCLHFNRVYDEIVDCLGATDEREFCHLTYSEVEYKRCRCWNDSKCVSVESRCKNSHGVGELSGHHFQSITGDFELTSEQHKGHKLPFSSKSSRENPKTKVILPGDKIILNQTLQTKHLDSIKQLDPHQGIFIYYGKNGSEKCLCQPA</sequence>
<dbReference type="EMBL" id="CAJOBP010029132">
    <property type="protein sequence ID" value="CAF4643280.1"/>
    <property type="molecule type" value="Genomic_DNA"/>
</dbReference>
<keyword evidence="5" id="KW-1185">Reference proteome</keyword>
<evidence type="ECO:0000256" key="1">
    <source>
        <dbReference type="ARBA" id="ARBA00023157"/>
    </source>
</evidence>
<keyword evidence="1" id="KW-1015">Disulfide bond</keyword>
<accession>A0A817Q2W9</accession>
<dbReference type="Proteomes" id="UP000663825">
    <property type="component" value="Unassembled WGS sequence"/>
</dbReference>
<dbReference type="Gene3D" id="4.10.400.10">
    <property type="entry name" value="Low-density Lipoprotein Receptor"/>
    <property type="match status" value="1"/>
</dbReference>
<protein>
    <submittedName>
        <fullName evidence="2">Uncharacterized protein</fullName>
    </submittedName>
</protein>
<dbReference type="EMBL" id="CAJNXB010001693">
    <property type="protein sequence ID" value="CAF3188829.1"/>
    <property type="molecule type" value="Genomic_DNA"/>
</dbReference>
<dbReference type="AlphaFoldDB" id="A0A817Q2W9"/>
<evidence type="ECO:0000313" key="5">
    <source>
        <dbReference type="Proteomes" id="UP000663873"/>
    </source>
</evidence>
<evidence type="ECO:0000313" key="3">
    <source>
        <dbReference type="EMBL" id="CAF4643280.1"/>
    </source>
</evidence>
<evidence type="ECO:0000313" key="2">
    <source>
        <dbReference type="EMBL" id="CAF3188829.1"/>
    </source>
</evidence>
<dbReference type="InterPro" id="IPR036055">
    <property type="entry name" value="LDL_receptor-like_sf"/>
</dbReference>
<comment type="caution">
    <text evidence="2">The sequence shown here is derived from an EMBL/GenBank/DDBJ whole genome shotgun (WGS) entry which is preliminary data.</text>
</comment>
<proteinExistence type="predicted"/>
<dbReference type="Proteomes" id="UP000663873">
    <property type="component" value="Unassembled WGS sequence"/>
</dbReference>
<name>A0A817Q2W9_9BILA</name>
<evidence type="ECO:0000313" key="4">
    <source>
        <dbReference type="Proteomes" id="UP000663825"/>
    </source>
</evidence>
<dbReference type="OrthoDB" id="10588614at2759"/>